<sequence length="117" mass="13317">MMRGGRRKEVTATAMVAAVMMVAAGVAEAWTFETLKEAYVEKNKWMHCASSGWPNCLRDMGGYNLISGVFCPYAVYWECEYAWRIGRRPVDQMDPYWDDRCCDPLHQPGNSSSPSHQ</sequence>
<gene>
    <name evidence="1" type="ORF">H6P81_015415</name>
</gene>
<evidence type="ECO:0000313" key="2">
    <source>
        <dbReference type="Proteomes" id="UP000825729"/>
    </source>
</evidence>
<keyword evidence="2" id="KW-1185">Reference proteome</keyword>
<evidence type="ECO:0000313" key="1">
    <source>
        <dbReference type="EMBL" id="KAG9444075.1"/>
    </source>
</evidence>
<comment type="caution">
    <text evidence="1">The sequence shown here is derived from an EMBL/GenBank/DDBJ whole genome shotgun (WGS) entry which is preliminary data.</text>
</comment>
<dbReference type="EMBL" id="JAINDJ010000006">
    <property type="protein sequence ID" value="KAG9444075.1"/>
    <property type="molecule type" value="Genomic_DNA"/>
</dbReference>
<reference evidence="1 2" key="1">
    <citation type="submission" date="2021-07" db="EMBL/GenBank/DDBJ databases">
        <title>The Aristolochia fimbriata genome: insights into angiosperm evolution, floral development and chemical biosynthesis.</title>
        <authorList>
            <person name="Jiao Y."/>
        </authorList>
    </citation>
    <scope>NUCLEOTIDE SEQUENCE [LARGE SCALE GENOMIC DNA]</scope>
    <source>
        <strain evidence="1">IBCAS-2021</strain>
        <tissue evidence="1">Leaf</tissue>
    </source>
</reference>
<accession>A0AAV7E5G2</accession>
<protein>
    <submittedName>
        <fullName evidence="1">Uncharacterized protein</fullName>
    </submittedName>
</protein>
<dbReference type="Proteomes" id="UP000825729">
    <property type="component" value="Unassembled WGS sequence"/>
</dbReference>
<organism evidence="1 2">
    <name type="scientific">Aristolochia fimbriata</name>
    <name type="common">White veined hardy Dutchman's pipe vine</name>
    <dbReference type="NCBI Taxonomy" id="158543"/>
    <lineage>
        <taxon>Eukaryota</taxon>
        <taxon>Viridiplantae</taxon>
        <taxon>Streptophyta</taxon>
        <taxon>Embryophyta</taxon>
        <taxon>Tracheophyta</taxon>
        <taxon>Spermatophyta</taxon>
        <taxon>Magnoliopsida</taxon>
        <taxon>Magnoliidae</taxon>
        <taxon>Piperales</taxon>
        <taxon>Aristolochiaceae</taxon>
        <taxon>Aristolochia</taxon>
    </lineage>
</organism>
<proteinExistence type="predicted"/>
<name>A0AAV7E5G2_ARIFI</name>
<dbReference type="AlphaFoldDB" id="A0AAV7E5G2"/>